<feature type="compositionally biased region" description="Basic and acidic residues" evidence="1">
    <location>
        <begin position="88"/>
        <end position="104"/>
    </location>
</feature>
<dbReference type="Proteomes" id="UP001195903">
    <property type="component" value="Unassembled WGS sequence"/>
</dbReference>
<evidence type="ECO:0000313" key="3">
    <source>
        <dbReference type="Proteomes" id="UP001195903"/>
    </source>
</evidence>
<feature type="region of interest" description="Disordered" evidence="1">
    <location>
        <begin position="61"/>
        <end position="104"/>
    </location>
</feature>
<keyword evidence="3" id="KW-1185">Reference proteome</keyword>
<dbReference type="PANTHER" id="PTHR35175:SF2">
    <property type="entry name" value="DUF1289 DOMAIN-CONTAINING PROTEIN"/>
    <property type="match status" value="1"/>
</dbReference>
<protein>
    <submittedName>
        <fullName evidence="2">DUF1289 domain-containing protein</fullName>
    </submittedName>
</protein>
<comment type="caution">
    <text evidence="2">The sequence shown here is derived from an EMBL/GenBank/DDBJ whole genome shotgun (WGS) entry which is preliminary data.</text>
</comment>
<accession>A0ABS5V5P5</accession>
<name>A0ABS5V5P5_9GAMM</name>
<proteinExistence type="predicted"/>
<evidence type="ECO:0000313" key="2">
    <source>
        <dbReference type="EMBL" id="MBT1445777.1"/>
    </source>
</evidence>
<gene>
    <name evidence="2" type="ORF">KJI95_14785</name>
</gene>
<dbReference type="Pfam" id="PF06945">
    <property type="entry name" value="DUF1289"/>
    <property type="match status" value="1"/>
</dbReference>
<dbReference type="PANTHER" id="PTHR35175">
    <property type="entry name" value="DUF1289 DOMAIN-CONTAINING PROTEIN"/>
    <property type="match status" value="1"/>
</dbReference>
<dbReference type="EMBL" id="JAHEPS010000006">
    <property type="protein sequence ID" value="MBT1445777.1"/>
    <property type="molecule type" value="Genomic_DNA"/>
</dbReference>
<reference evidence="2 3" key="1">
    <citation type="submission" date="2021-05" db="EMBL/GenBank/DDBJ databases">
        <title>Shewanella sp. JM162201.</title>
        <authorList>
            <person name="Xu S."/>
            <person name="Li A."/>
        </authorList>
    </citation>
    <scope>NUCLEOTIDE SEQUENCE [LARGE SCALE GENOMIC DNA]</scope>
    <source>
        <strain evidence="2 3">JM162201</strain>
    </source>
</reference>
<dbReference type="InterPro" id="IPR010710">
    <property type="entry name" value="DUF1289"/>
</dbReference>
<dbReference type="RefSeq" id="WP_214507973.1">
    <property type="nucleotide sequence ID" value="NZ_JAHEPS010000006.1"/>
</dbReference>
<feature type="compositionally biased region" description="Low complexity" evidence="1">
    <location>
        <begin position="65"/>
        <end position="76"/>
    </location>
</feature>
<evidence type="ECO:0000256" key="1">
    <source>
        <dbReference type="SAM" id="MobiDB-lite"/>
    </source>
</evidence>
<organism evidence="2 3">
    <name type="scientific">Shewanella jiangmenensis</name>
    <dbReference type="NCBI Taxonomy" id="2837387"/>
    <lineage>
        <taxon>Bacteria</taxon>
        <taxon>Pseudomonadati</taxon>
        <taxon>Pseudomonadota</taxon>
        <taxon>Gammaproteobacteria</taxon>
        <taxon>Alteromonadales</taxon>
        <taxon>Shewanellaceae</taxon>
        <taxon>Shewanella</taxon>
    </lineage>
</organism>
<sequence>MDKLPSPCVRNCCLDDSDICVGCGRSYDEILAWHNVGIDGQREILERAGVRLMGLRGAGSELSELQSSKRQLSKPQPSKPQPSKPQRPKSELSKAPDIEKPKNG</sequence>